<dbReference type="RefSeq" id="WP_155600139.1">
    <property type="nucleotide sequence ID" value="NZ_RCNR01000022.1"/>
</dbReference>
<keyword evidence="12" id="KW-1185">Reference proteome</keyword>
<dbReference type="InterPro" id="IPR014718">
    <property type="entry name" value="GH-type_carb-bd"/>
</dbReference>
<evidence type="ECO:0000313" key="12">
    <source>
        <dbReference type="Proteomes" id="UP000540519"/>
    </source>
</evidence>
<evidence type="ECO:0000256" key="2">
    <source>
        <dbReference type="ARBA" id="ARBA00005028"/>
    </source>
</evidence>
<dbReference type="InterPro" id="IPR008183">
    <property type="entry name" value="Aldose_1/G6P_1-epimerase"/>
</dbReference>
<dbReference type="Gene3D" id="2.70.98.10">
    <property type="match status" value="1"/>
</dbReference>
<dbReference type="OrthoDB" id="9779408at2"/>
<evidence type="ECO:0000256" key="6">
    <source>
        <dbReference type="ARBA" id="ARBA00023235"/>
    </source>
</evidence>
<evidence type="ECO:0000256" key="9">
    <source>
        <dbReference type="PIRSR" id="PIRSR005096-2"/>
    </source>
</evidence>
<comment type="pathway">
    <text evidence="2">Carbohydrate metabolism; hexose metabolism.</text>
</comment>
<keyword evidence="7" id="KW-0119">Carbohydrate metabolism</keyword>
<organism evidence="11 12">
    <name type="scientific">Zobellia amurskyensis</name>
    <dbReference type="NCBI Taxonomy" id="248905"/>
    <lineage>
        <taxon>Bacteria</taxon>
        <taxon>Pseudomonadati</taxon>
        <taxon>Bacteroidota</taxon>
        <taxon>Flavobacteriia</taxon>
        <taxon>Flavobacteriales</taxon>
        <taxon>Flavobacteriaceae</taxon>
        <taxon>Zobellia</taxon>
    </lineage>
</organism>
<comment type="cofactor">
    <cofactor evidence="1">
        <name>Ca(2+)</name>
        <dbReference type="ChEBI" id="CHEBI:29108"/>
    </cofactor>
</comment>
<dbReference type="Pfam" id="PF01263">
    <property type="entry name" value="Aldose_epim"/>
    <property type="match status" value="1"/>
</dbReference>
<evidence type="ECO:0000256" key="8">
    <source>
        <dbReference type="PIRSR" id="PIRSR005096-1"/>
    </source>
</evidence>
<reference evidence="11 12" key="1">
    <citation type="journal article" date="2019" name="Mar. Drugs">
        <title>Comparative Genomics and CAZyme Genome Repertoires of Marine Zobellia amurskyensis KMM 3526(T) and Zobellia laminariae KMM 3676(T).</title>
        <authorList>
            <person name="Chernysheva N."/>
            <person name="Bystritskaya E."/>
            <person name="Stenkova A."/>
            <person name="Golovkin I."/>
            <person name="Nedashkovskaya O."/>
            <person name="Isaeva M."/>
        </authorList>
    </citation>
    <scope>NUCLEOTIDE SEQUENCE [LARGE SCALE GENOMIC DNA]</scope>
    <source>
        <strain evidence="11 12">KMM 3526</strain>
    </source>
</reference>
<evidence type="ECO:0000256" key="5">
    <source>
        <dbReference type="ARBA" id="ARBA00022837"/>
    </source>
</evidence>
<dbReference type="CDD" id="cd09019">
    <property type="entry name" value="galactose_mutarotase_like"/>
    <property type="match status" value="1"/>
</dbReference>
<dbReference type="GO" id="GO:0006006">
    <property type="term" value="P:glucose metabolic process"/>
    <property type="evidence" value="ECO:0007669"/>
    <property type="project" value="TreeGrafter"/>
</dbReference>
<dbReference type="Proteomes" id="UP000540519">
    <property type="component" value="Unassembled WGS sequence"/>
</dbReference>
<dbReference type="PANTHER" id="PTHR10091">
    <property type="entry name" value="ALDOSE-1-EPIMERASE"/>
    <property type="match status" value="1"/>
</dbReference>
<dbReference type="PIRSF" id="PIRSF005096">
    <property type="entry name" value="GALM"/>
    <property type="match status" value="1"/>
</dbReference>
<feature type="binding site" evidence="9">
    <location>
        <position position="219"/>
    </location>
    <ligand>
        <name>beta-D-galactose</name>
        <dbReference type="ChEBI" id="CHEBI:27667"/>
    </ligand>
</feature>
<dbReference type="GO" id="GO:0030246">
    <property type="term" value="F:carbohydrate binding"/>
    <property type="evidence" value="ECO:0007669"/>
    <property type="project" value="InterPro"/>
</dbReference>
<dbReference type="PANTHER" id="PTHR10091:SF0">
    <property type="entry name" value="GALACTOSE MUTAROTASE"/>
    <property type="match status" value="1"/>
</dbReference>
<keyword evidence="6" id="KW-0413">Isomerase</keyword>
<dbReference type="AlphaFoldDB" id="A0A7X2ZUJ2"/>
<dbReference type="InterPro" id="IPR047215">
    <property type="entry name" value="Galactose_mutarotase-like"/>
</dbReference>
<feature type="binding site" evidence="10">
    <location>
        <begin position="161"/>
        <end position="163"/>
    </location>
    <ligand>
        <name>beta-D-galactose</name>
        <dbReference type="ChEBI" id="CHEBI:27667"/>
    </ligand>
</feature>
<dbReference type="GO" id="GO:0004034">
    <property type="term" value="F:aldose 1-epimerase activity"/>
    <property type="evidence" value="ECO:0007669"/>
    <property type="project" value="TreeGrafter"/>
</dbReference>
<sequence>MKQVTIQTENIILIVLDYGAVIQKLLVKGKDGNYTNVVVGNNYPSAYKNDKKCLGACVGRYAGRISKGGFVLDQEKYPLHNVNGVHLHGGKQGFAKKTWKFEEVNNGPEPYVKLSYLSKHLEEGYPGNLKVTVTYKIADNSLIIAHKAETDRTTVVNLTNHSYFKLDYGDGIADYLLQMNCTHFTESGKDLLPTGNFVSVKGTPYNFLEERPIGNTPLDVPFAIHPKTNLAARVKSKRSGITMTVQTNQPALVVYTPPEFPGICFETQNFPDAPNQPKFPSSVLKPGEKYSNISKYHFSVS</sequence>
<comment type="similarity">
    <text evidence="3">Belongs to the aldose epimerase family.</text>
</comment>
<evidence type="ECO:0000313" key="11">
    <source>
        <dbReference type="EMBL" id="MUH36629.1"/>
    </source>
</evidence>
<evidence type="ECO:0000256" key="4">
    <source>
        <dbReference type="ARBA" id="ARBA00011245"/>
    </source>
</evidence>
<evidence type="ECO:0000256" key="7">
    <source>
        <dbReference type="ARBA" id="ARBA00023277"/>
    </source>
</evidence>
<gene>
    <name evidence="11" type="ORF">D9O36_12320</name>
</gene>
<accession>A0A7X2ZUJ2</accession>
<feature type="active site" description="Proton donor" evidence="8">
    <location>
        <position position="161"/>
    </location>
</feature>
<dbReference type="InterPro" id="IPR011013">
    <property type="entry name" value="Gal_mutarotase_sf_dom"/>
</dbReference>
<dbReference type="UniPathway" id="UPA00242"/>
<dbReference type="SUPFAM" id="SSF74650">
    <property type="entry name" value="Galactose mutarotase-like"/>
    <property type="match status" value="1"/>
</dbReference>
<evidence type="ECO:0000256" key="3">
    <source>
        <dbReference type="ARBA" id="ARBA00006206"/>
    </source>
</evidence>
<evidence type="ECO:0000256" key="1">
    <source>
        <dbReference type="ARBA" id="ARBA00001913"/>
    </source>
</evidence>
<dbReference type="EMBL" id="RCNR01000022">
    <property type="protein sequence ID" value="MUH36629.1"/>
    <property type="molecule type" value="Genomic_DNA"/>
</dbReference>
<keyword evidence="5" id="KW-0106">Calcium</keyword>
<protein>
    <submittedName>
        <fullName evidence="11">Galactose mutarotase</fullName>
    </submittedName>
</protein>
<name>A0A7X2ZUJ2_9FLAO</name>
<evidence type="ECO:0000256" key="10">
    <source>
        <dbReference type="PIRSR" id="PIRSR005096-3"/>
    </source>
</evidence>
<dbReference type="GO" id="GO:0033499">
    <property type="term" value="P:galactose catabolic process via UDP-galactose, Leloir pathway"/>
    <property type="evidence" value="ECO:0007669"/>
    <property type="project" value="TreeGrafter"/>
</dbReference>
<comment type="subunit">
    <text evidence="4">Monomer.</text>
</comment>
<dbReference type="InterPro" id="IPR015443">
    <property type="entry name" value="Aldose_1-epimerase"/>
</dbReference>
<dbReference type="GO" id="GO:0005737">
    <property type="term" value="C:cytoplasm"/>
    <property type="evidence" value="ECO:0007669"/>
    <property type="project" value="TreeGrafter"/>
</dbReference>
<feature type="active site" description="Proton acceptor" evidence="8">
    <location>
        <position position="266"/>
    </location>
</feature>
<comment type="caution">
    <text evidence="11">The sequence shown here is derived from an EMBL/GenBank/DDBJ whole genome shotgun (WGS) entry which is preliminary data.</text>
</comment>
<proteinExistence type="inferred from homology"/>